<dbReference type="SUPFAM" id="SSF111283">
    <property type="entry name" value="Putative modulator of DNA gyrase, PmbA/TldD"/>
    <property type="match status" value="1"/>
</dbReference>
<dbReference type="Gene3D" id="3.30.2290.10">
    <property type="entry name" value="PmbA/TldD superfamily"/>
    <property type="match status" value="1"/>
</dbReference>
<evidence type="ECO:0000259" key="3">
    <source>
        <dbReference type="Pfam" id="PF01523"/>
    </source>
</evidence>
<dbReference type="InterPro" id="IPR045569">
    <property type="entry name" value="Metalloprtase-TldD/E_C"/>
</dbReference>
<dbReference type="PANTHER" id="PTHR43421:SF1">
    <property type="entry name" value="METALLOPROTEASE PMBA"/>
    <property type="match status" value="1"/>
</dbReference>
<dbReference type="PATRIC" id="fig|317.243.peg.1211"/>
<dbReference type="GO" id="GO:0006508">
    <property type="term" value="P:proteolysis"/>
    <property type="evidence" value="ECO:0007669"/>
    <property type="project" value="InterPro"/>
</dbReference>
<comment type="similarity">
    <text evidence="1">Belongs to the peptidase U62 family.</text>
</comment>
<protein>
    <recommendedName>
        <fullName evidence="8">Metalloprotease PmbA</fullName>
    </recommendedName>
</protein>
<organism evidence="6 7">
    <name type="scientific">Pseudomonas syringae</name>
    <dbReference type="NCBI Taxonomy" id="317"/>
    <lineage>
        <taxon>Bacteria</taxon>
        <taxon>Pseudomonadati</taxon>
        <taxon>Pseudomonadota</taxon>
        <taxon>Gammaproteobacteria</taxon>
        <taxon>Pseudomonadales</taxon>
        <taxon>Pseudomonadaceae</taxon>
        <taxon>Pseudomonas</taxon>
    </lineage>
</organism>
<dbReference type="RefSeq" id="WP_065833028.1">
    <property type="nucleotide sequence ID" value="NZ_LGSI01000035.1"/>
</dbReference>
<dbReference type="GO" id="GO:0008237">
    <property type="term" value="F:metallopeptidase activity"/>
    <property type="evidence" value="ECO:0007669"/>
    <property type="project" value="InterPro"/>
</dbReference>
<feature type="domain" description="Metalloprotease TldD/E C-terminal" evidence="4">
    <location>
        <begin position="235"/>
        <end position="447"/>
    </location>
</feature>
<dbReference type="GO" id="GO:0005829">
    <property type="term" value="C:cytosol"/>
    <property type="evidence" value="ECO:0007669"/>
    <property type="project" value="TreeGrafter"/>
</dbReference>
<sequence length="448" mass="47940">MSTSLEQAPAQLAAAAEQLLDYARQSGASDAHVLVSSGHGLSLNLRQGRLRACRAESHNSVSLTVYRGQRQGTTHSTDFSSASLADMARAACDIATHTAQDPCAGLPDASLMNQAPVDLQLHHPWAVSAEEAQALAARIEQGLSDQGPQVQSDGAFVSAYQACSFLANSRGFAHGYAQSSHVLSAHALASEGQRRHLSHWRSHERHSKHLQLPEQVGAKAASKALAYLDEQPLSTGRYRVLFDPDMAISLLTDFASAASGRALYTHNSYLRDRLGSRVMAEHLSLREDPFQVAGLGSAPFDSDGLSGQRRAVVEYGRLQGYFLSTYSGRRLGMPSTGNASGPYNLRLHSQLTRVSDDWHAMLAQLDYGLLVTELAGEGTRLINGDYSRSAKGFWVENGVIAHAVTGITVAGDLNTLLGDILAVGNDVITRGNFSSGSVLIAHMQIGGR</sequence>
<evidence type="ECO:0000259" key="5">
    <source>
        <dbReference type="Pfam" id="PF19290"/>
    </source>
</evidence>
<dbReference type="Pfam" id="PF01523">
    <property type="entry name" value="PmbA_TldD_1st"/>
    <property type="match status" value="1"/>
</dbReference>
<feature type="region of interest" description="Disordered" evidence="2">
    <location>
        <begin position="194"/>
        <end position="213"/>
    </location>
</feature>
<dbReference type="PANTHER" id="PTHR43421">
    <property type="entry name" value="METALLOPROTEASE PMBA"/>
    <property type="match status" value="1"/>
</dbReference>
<feature type="compositionally biased region" description="Basic residues" evidence="2">
    <location>
        <begin position="195"/>
        <end position="209"/>
    </location>
</feature>
<gene>
    <name evidence="6" type="ORF">AFK24_09660</name>
</gene>
<dbReference type="AlphaFoldDB" id="A0A1C7Z671"/>
<dbReference type="InterPro" id="IPR036059">
    <property type="entry name" value="TldD/PmbA_sf"/>
</dbReference>
<reference evidence="6 7" key="1">
    <citation type="submission" date="2015-07" db="EMBL/GenBank/DDBJ databases">
        <title>Draft genome sequence of a diazotrophic, plant growth-promoting rhizobacterium of the Pseudomonas syringae complex.</title>
        <authorList>
            <person name="Patten C.L."/>
            <person name="Jeong H."/>
        </authorList>
    </citation>
    <scope>NUCLEOTIDE SEQUENCE [LARGE SCALE GENOMIC DNA]</scope>
    <source>
        <strain evidence="6 7">GR12-2</strain>
    </source>
</reference>
<feature type="domain" description="Metalloprotease TldD/E central" evidence="5">
    <location>
        <begin position="123"/>
        <end position="226"/>
    </location>
</feature>
<name>A0A1C7Z671_PSESX</name>
<accession>A0A1C7Z671</accession>
<feature type="domain" description="Metalloprotease TldD/E N-terminal" evidence="3">
    <location>
        <begin position="33"/>
        <end position="95"/>
    </location>
</feature>
<dbReference type="Proteomes" id="UP000093104">
    <property type="component" value="Unassembled WGS sequence"/>
</dbReference>
<comment type="caution">
    <text evidence="6">The sequence shown here is derived from an EMBL/GenBank/DDBJ whole genome shotgun (WGS) entry which is preliminary data.</text>
</comment>
<dbReference type="OrthoDB" id="9803618at2"/>
<dbReference type="InterPro" id="IPR002510">
    <property type="entry name" value="Metalloprtase-TldD/E_N"/>
</dbReference>
<dbReference type="InterPro" id="IPR047657">
    <property type="entry name" value="PmbA"/>
</dbReference>
<evidence type="ECO:0000256" key="2">
    <source>
        <dbReference type="SAM" id="MobiDB-lite"/>
    </source>
</evidence>
<evidence type="ECO:0000256" key="1">
    <source>
        <dbReference type="ARBA" id="ARBA00005836"/>
    </source>
</evidence>
<proteinExistence type="inferred from homology"/>
<evidence type="ECO:0000313" key="6">
    <source>
        <dbReference type="EMBL" id="OCR25323.1"/>
    </source>
</evidence>
<evidence type="ECO:0008006" key="8">
    <source>
        <dbReference type="Google" id="ProtNLM"/>
    </source>
</evidence>
<dbReference type="InterPro" id="IPR045570">
    <property type="entry name" value="Metalloprtase-TldD/E_cen_dom"/>
</dbReference>
<evidence type="ECO:0000313" key="7">
    <source>
        <dbReference type="Proteomes" id="UP000093104"/>
    </source>
</evidence>
<dbReference type="InterPro" id="IPR035068">
    <property type="entry name" value="TldD/PmbA_N"/>
</dbReference>
<dbReference type="Pfam" id="PF19289">
    <property type="entry name" value="PmbA_TldD_3rd"/>
    <property type="match status" value="1"/>
</dbReference>
<dbReference type="EMBL" id="LGSI01000035">
    <property type="protein sequence ID" value="OCR25323.1"/>
    <property type="molecule type" value="Genomic_DNA"/>
</dbReference>
<dbReference type="Pfam" id="PF19290">
    <property type="entry name" value="PmbA_TldD_2nd"/>
    <property type="match status" value="1"/>
</dbReference>
<evidence type="ECO:0000259" key="4">
    <source>
        <dbReference type="Pfam" id="PF19289"/>
    </source>
</evidence>